<feature type="transmembrane region" description="Helical" evidence="1">
    <location>
        <begin position="155"/>
        <end position="176"/>
    </location>
</feature>
<keyword evidence="1" id="KW-0472">Membrane</keyword>
<sequence>MSPLQRIAMGLVIVFLPANFPHHPHPAWAFYDALPDPVGWLLVVTGVRRLRPHLDVDVLTWLAWVSFAISVPLWFPQLNHLLVPEYNDSIDVSLQWFLSLPQTVFSLALARTIGRTAELQEPRDTFVAGRFGVLTWGFAALVVLPAIAYGGGVDALVDPTLLGIGLVNVAFIYYLFRVHRREWLGGPGPLEIHPRAREDR</sequence>
<protein>
    <submittedName>
        <fullName evidence="2">Uncharacterized protein</fullName>
    </submittedName>
</protein>
<feature type="transmembrane region" description="Helical" evidence="1">
    <location>
        <begin position="58"/>
        <end position="75"/>
    </location>
</feature>
<comment type="caution">
    <text evidence="2">The sequence shown here is derived from an EMBL/GenBank/DDBJ whole genome shotgun (WGS) entry which is preliminary data.</text>
</comment>
<keyword evidence="1" id="KW-0812">Transmembrane</keyword>
<gene>
    <name evidence="2" type="ORF">EFL26_18215</name>
</gene>
<dbReference type="EMBL" id="RJSF01000044">
    <property type="protein sequence ID" value="RNM12559.1"/>
    <property type="molecule type" value="Genomic_DNA"/>
</dbReference>
<dbReference type="RefSeq" id="WP_123224323.1">
    <property type="nucleotide sequence ID" value="NZ_RJSF01000044.1"/>
</dbReference>
<reference evidence="2 3" key="1">
    <citation type="submission" date="2018-11" db="EMBL/GenBank/DDBJ databases">
        <authorList>
            <person name="Li F."/>
        </authorList>
    </citation>
    <scope>NUCLEOTIDE SEQUENCE [LARGE SCALE GENOMIC DNA]</scope>
    <source>
        <strain evidence="2 3">Gsoil 818</strain>
    </source>
</reference>
<name>A0A3N0GJE2_9ACTN</name>
<organism evidence="2 3">
    <name type="scientific">Nocardioides pocheonensis</name>
    <dbReference type="NCBI Taxonomy" id="661485"/>
    <lineage>
        <taxon>Bacteria</taxon>
        <taxon>Bacillati</taxon>
        <taxon>Actinomycetota</taxon>
        <taxon>Actinomycetes</taxon>
        <taxon>Propionibacteriales</taxon>
        <taxon>Nocardioidaceae</taxon>
        <taxon>Nocardioides</taxon>
    </lineage>
</organism>
<evidence type="ECO:0000256" key="1">
    <source>
        <dbReference type="SAM" id="Phobius"/>
    </source>
</evidence>
<keyword evidence="3" id="KW-1185">Reference proteome</keyword>
<dbReference type="Proteomes" id="UP000279994">
    <property type="component" value="Unassembled WGS sequence"/>
</dbReference>
<dbReference type="AlphaFoldDB" id="A0A3N0GJE2"/>
<evidence type="ECO:0000313" key="2">
    <source>
        <dbReference type="EMBL" id="RNM12559.1"/>
    </source>
</evidence>
<dbReference type="OrthoDB" id="3529161at2"/>
<evidence type="ECO:0000313" key="3">
    <source>
        <dbReference type="Proteomes" id="UP000279994"/>
    </source>
</evidence>
<feature type="transmembrane region" description="Helical" evidence="1">
    <location>
        <begin position="95"/>
        <end position="114"/>
    </location>
</feature>
<accession>A0A3N0GJE2</accession>
<keyword evidence="1" id="KW-1133">Transmembrane helix</keyword>
<proteinExistence type="predicted"/>
<feature type="transmembrane region" description="Helical" evidence="1">
    <location>
        <begin position="126"/>
        <end position="149"/>
    </location>
</feature>